<dbReference type="Pfam" id="PF13365">
    <property type="entry name" value="Trypsin_2"/>
    <property type="match status" value="1"/>
</dbReference>
<dbReference type="InterPro" id="IPR001478">
    <property type="entry name" value="PDZ"/>
</dbReference>
<dbReference type="PANTHER" id="PTHR43343:SF3">
    <property type="entry name" value="PROTEASE DO-LIKE 8, CHLOROPLASTIC"/>
    <property type="match status" value="1"/>
</dbReference>
<evidence type="ECO:0000259" key="3">
    <source>
        <dbReference type="PROSITE" id="PS50106"/>
    </source>
</evidence>
<evidence type="ECO:0000256" key="2">
    <source>
        <dbReference type="ARBA" id="ARBA00022801"/>
    </source>
</evidence>
<comment type="caution">
    <text evidence="4">The sequence shown here is derived from an EMBL/GenBank/DDBJ whole genome shotgun (WGS) entry which is preliminary data.</text>
</comment>
<evidence type="ECO:0000313" key="4">
    <source>
        <dbReference type="EMBL" id="OGY23922.1"/>
    </source>
</evidence>
<dbReference type="GO" id="GO:0006508">
    <property type="term" value="P:proteolysis"/>
    <property type="evidence" value="ECO:0007669"/>
    <property type="project" value="UniProtKB-KW"/>
</dbReference>
<gene>
    <name evidence="4" type="ORF">A2Y57_04275</name>
</gene>
<keyword evidence="2" id="KW-0378">Hydrolase</keyword>
<protein>
    <recommendedName>
        <fullName evidence="3">PDZ domain-containing protein</fullName>
    </recommendedName>
</protein>
<accession>A0A1G1W8D0</accession>
<evidence type="ECO:0000313" key="5">
    <source>
        <dbReference type="Proteomes" id="UP000177103"/>
    </source>
</evidence>
<dbReference type="InterPro" id="IPR009003">
    <property type="entry name" value="Peptidase_S1_PA"/>
</dbReference>
<dbReference type="Proteomes" id="UP000177103">
    <property type="component" value="Unassembled WGS sequence"/>
</dbReference>
<dbReference type="EMBL" id="MHCQ01000035">
    <property type="protein sequence ID" value="OGY23922.1"/>
    <property type="molecule type" value="Genomic_DNA"/>
</dbReference>
<sequence length="367" mass="38839">MITLSKGKFLILFFVTVLLAAILGITTSLSFLIWGDSVPYLKNFVPKLSLETKEIVTSTGEKRTITSEESAVISVVEKASPAVVSVVVKTVGFDPFSGPTSSEQGIGTGFIIDPNGVILTNSHVVSDKEATYLVVTKDKKTLTVDKIERDEANDIAIITTKEKNLPAVALGDSDSLKVGQKVVAIGNALGRFDNTVTVGVVSGIGRGVTATSSLGGFEETLENVIQTDAALNPGNSGGPLLDLGGQVVGVNFATASAENIGFVIPINTTKPTIEGFKKEGRIVKAYLGVSYQMISEDIAEVRNMPQGAFIQRVVSGSPAEKAGVATSDIITKFGGEDLNSTNPMYKIIAKRKPGDKIDLEIWRDSKK</sequence>
<name>A0A1G1W8D0_9BACT</name>
<dbReference type="Gene3D" id="2.40.10.120">
    <property type="match status" value="1"/>
</dbReference>
<dbReference type="InterPro" id="IPR051201">
    <property type="entry name" value="Chloro_Bact_Ser_Proteases"/>
</dbReference>
<reference evidence="4 5" key="1">
    <citation type="journal article" date="2016" name="Nat. Commun.">
        <title>Thousands of microbial genomes shed light on interconnected biogeochemical processes in an aquifer system.</title>
        <authorList>
            <person name="Anantharaman K."/>
            <person name="Brown C.T."/>
            <person name="Hug L.A."/>
            <person name="Sharon I."/>
            <person name="Castelle C.J."/>
            <person name="Probst A.J."/>
            <person name="Thomas B.C."/>
            <person name="Singh A."/>
            <person name="Wilkins M.J."/>
            <person name="Karaoz U."/>
            <person name="Brodie E.L."/>
            <person name="Williams K.H."/>
            <person name="Hubbard S.S."/>
            <person name="Banfield J.F."/>
        </authorList>
    </citation>
    <scope>NUCLEOTIDE SEQUENCE [LARGE SCALE GENOMIC DNA]</scope>
</reference>
<dbReference type="PRINTS" id="PR00834">
    <property type="entry name" value="PROTEASES2C"/>
</dbReference>
<dbReference type="InterPro" id="IPR001940">
    <property type="entry name" value="Peptidase_S1C"/>
</dbReference>
<keyword evidence="1" id="KW-0645">Protease</keyword>
<dbReference type="SUPFAM" id="SSF50156">
    <property type="entry name" value="PDZ domain-like"/>
    <property type="match status" value="1"/>
</dbReference>
<dbReference type="Pfam" id="PF13180">
    <property type="entry name" value="PDZ_2"/>
    <property type="match status" value="1"/>
</dbReference>
<dbReference type="SUPFAM" id="SSF50494">
    <property type="entry name" value="Trypsin-like serine proteases"/>
    <property type="match status" value="1"/>
</dbReference>
<organism evidence="4 5">
    <name type="scientific">Candidatus Woykebacteria bacterium RBG_13_40_7b</name>
    <dbReference type="NCBI Taxonomy" id="1802594"/>
    <lineage>
        <taxon>Bacteria</taxon>
        <taxon>Candidatus Woykeibacteriota</taxon>
    </lineage>
</organism>
<feature type="domain" description="PDZ" evidence="3">
    <location>
        <begin position="272"/>
        <end position="365"/>
    </location>
</feature>
<dbReference type="PROSITE" id="PS50106">
    <property type="entry name" value="PDZ"/>
    <property type="match status" value="1"/>
</dbReference>
<dbReference type="Gene3D" id="2.30.42.10">
    <property type="match status" value="1"/>
</dbReference>
<proteinExistence type="predicted"/>
<dbReference type="GO" id="GO:0004252">
    <property type="term" value="F:serine-type endopeptidase activity"/>
    <property type="evidence" value="ECO:0007669"/>
    <property type="project" value="InterPro"/>
</dbReference>
<evidence type="ECO:0000256" key="1">
    <source>
        <dbReference type="ARBA" id="ARBA00022670"/>
    </source>
</evidence>
<feature type="non-terminal residue" evidence="4">
    <location>
        <position position="367"/>
    </location>
</feature>
<dbReference type="InterPro" id="IPR036034">
    <property type="entry name" value="PDZ_sf"/>
</dbReference>
<dbReference type="SMART" id="SM00228">
    <property type="entry name" value="PDZ"/>
    <property type="match status" value="1"/>
</dbReference>
<dbReference type="AlphaFoldDB" id="A0A1G1W8D0"/>
<dbReference type="PANTHER" id="PTHR43343">
    <property type="entry name" value="PEPTIDASE S12"/>
    <property type="match status" value="1"/>
</dbReference>